<dbReference type="PANTHER" id="PTHR30548:SF4">
    <property type="entry name" value="SUBUNIT OF OXYGEN-SENSITIVE 2-HYDROXYISOCAPROYL-COA DEHYDRATASE"/>
    <property type="match status" value="1"/>
</dbReference>
<dbReference type="GO" id="GO:0051536">
    <property type="term" value="F:iron-sulfur cluster binding"/>
    <property type="evidence" value="ECO:0007669"/>
    <property type="project" value="UniProtKB-KW"/>
</dbReference>
<evidence type="ECO:0000256" key="2">
    <source>
        <dbReference type="ARBA" id="ARBA00022723"/>
    </source>
</evidence>
<protein>
    <submittedName>
        <fullName evidence="5">Benzoyl-coa reductase subunit bade</fullName>
        <ecNumber evidence="5">1.3.7.8</ecNumber>
    </submittedName>
</protein>
<accession>A0A0W8FQV0</accession>
<keyword evidence="2" id="KW-0479">Metal-binding</keyword>
<dbReference type="PANTHER" id="PTHR30548">
    <property type="entry name" value="2-HYDROXYGLUTARYL-COA DEHYDRATASE, D-COMPONENT-RELATED"/>
    <property type="match status" value="1"/>
</dbReference>
<dbReference type="GO" id="GO:0018522">
    <property type="term" value="F:benzoyl-CoA reductase activity"/>
    <property type="evidence" value="ECO:0007669"/>
    <property type="project" value="UniProtKB-EC"/>
</dbReference>
<gene>
    <name evidence="5" type="ORF">ASZ90_006881</name>
</gene>
<dbReference type="InterPro" id="IPR010327">
    <property type="entry name" value="FldB/FldC_alpha/beta"/>
</dbReference>
<dbReference type="Pfam" id="PF06050">
    <property type="entry name" value="HGD-D"/>
    <property type="match status" value="1"/>
</dbReference>
<comment type="caution">
    <text evidence="5">The sequence shown here is derived from an EMBL/GenBank/DDBJ whole genome shotgun (WGS) entry which is preliminary data.</text>
</comment>
<evidence type="ECO:0000313" key="5">
    <source>
        <dbReference type="EMBL" id="KUG23311.1"/>
    </source>
</evidence>
<dbReference type="EC" id="1.3.7.8" evidence="5"/>
<reference evidence="5" key="1">
    <citation type="journal article" date="2015" name="Proc. Natl. Acad. Sci. U.S.A.">
        <title>Networks of energetic and metabolic interactions define dynamics in microbial communities.</title>
        <authorList>
            <person name="Embree M."/>
            <person name="Liu J.K."/>
            <person name="Al-Bassam M.M."/>
            <person name="Zengler K."/>
        </authorList>
    </citation>
    <scope>NUCLEOTIDE SEQUENCE</scope>
</reference>
<sequence>MDKAKNSGDNAGKVMLKTLPHAKDLKWPMLWWFTLGSIYSKLPWKKTAWTCAAFPIEMMWIYDIFPDHPENMATVAAARKQSQRLIEHAEGMGYSRDLCSYCKTSIAAYDTKIKKTLGGISKPDIVVCTNAICDTHWKWFQIMADKMNVPFFMFDIPKWVSGTDEKTLQGNIDYVVEQFYDLIVFIEKHTGKKMDEKRLYKVLDKSTELSDLWREIFEHRKAVPSPYSGAETSASFFPLVVLPGVQVGVNFFKKILADIKSRTAKGEGTMPAGKEKYRVMWEGIPFWYRMRFMWDLAQYGAVITFEPYTYSFAPEKKKCLTMDETLRDVAKLIMDTPYAYNLERRIEHFEKWIDEYKIDGVILHENMSCRPSSAGMVDLAEAIRKDKGIPVLILQCDMNDPRAYSEEQIKTRVEGFIELMEANK</sequence>
<keyword evidence="4" id="KW-0411">Iron-sulfur</keyword>
<name>A0A0W8FQV0_9ZZZZ</name>
<evidence type="ECO:0000256" key="4">
    <source>
        <dbReference type="ARBA" id="ARBA00023014"/>
    </source>
</evidence>
<keyword evidence="5" id="KW-0560">Oxidoreductase</keyword>
<dbReference type="EMBL" id="LNQE01000913">
    <property type="protein sequence ID" value="KUG23311.1"/>
    <property type="molecule type" value="Genomic_DNA"/>
</dbReference>
<organism evidence="5">
    <name type="scientific">hydrocarbon metagenome</name>
    <dbReference type="NCBI Taxonomy" id="938273"/>
    <lineage>
        <taxon>unclassified sequences</taxon>
        <taxon>metagenomes</taxon>
        <taxon>ecological metagenomes</taxon>
    </lineage>
</organism>
<proteinExistence type="inferred from homology"/>
<dbReference type="Gene3D" id="3.40.50.11900">
    <property type="match status" value="1"/>
</dbReference>
<dbReference type="AlphaFoldDB" id="A0A0W8FQV0"/>
<evidence type="ECO:0000256" key="3">
    <source>
        <dbReference type="ARBA" id="ARBA00023004"/>
    </source>
</evidence>
<dbReference type="GO" id="GO:0046872">
    <property type="term" value="F:metal ion binding"/>
    <property type="evidence" value="ECO:0007669"/>
    <property type="project" value="UniProtKB-KW"/>
</dbReference>
<dbReference type="Gene3D" id="3.40.50.11890">
    <property type="match status" value="1"/>
</dbReference>
<comment type="similarity">
    <text evidence="1">Belongs to the FldB/FldC dehydratase alpha/beta subunit family.</text>
</comment>
<keyword evidence="3" id="KW-0408">Iron</keyword>
<evidence type="ECO:0000256" key="1">
    <source>
        <dbReference type="ARBA" id="ARBA00005806"/>
    </source>
</evidence>